<keyword evidence="11" id="KW-1185">Reference proteome</keyword>
<name>A0A267EQB9_9PLAT</name>
<gene>
    <name evidence="10" type="ORF">BOX15_Mlig000059g6</name>
</gene>
<evidence type="ECO:0000256" key="4">
    <source>
        <dbReference type="ARBA" id="ARBA00022837"/>
    </source>
</evidence>
<dbReference type="STRING" id="282301.A0A267EQB9"/>
<dbReference type="SMART" id="SM00173">
    <property type="entry name" value="RAS"/>
    <property type="match status" value="1"/>
</dbReference>
<dbReference type="SMART" id="SM00175">
    <property type="entry name" value="RAB"/>
    <property type="match status" value="1"/>
</dbReference>
<feature type="compositionally biased region" description="Pro residues" evidence="8">
    <location>
        <begin position="510"/>
        <end position="524"/>
    </location>
</feature>
<feature type="compositionally biased region" description="Gly residues" evidence="8">
    <location>
        <begin position="85"/>
        <end position="94"/>
    </location>
</feature>
<dbReference type="PANTHER" id="PTHR47977">
    <property type="entry name" value="RAS-RELATED PROTEIN RAB"/>
    <property type="match status" value="1"/>
</dbReference>
<evidence type="ECO:0000313" key="10">
    <source>
        <dbReference type="EMBL" id="PAA63029.1"/>
    </source>
</evidence>
<keyword evidence="3" id="KW-0547">Nucleotide-binding</keyword>
<feature type="compositionally biased region" description="Polar residues" evidence="8">
    <location>
        <begin position="576"/>
        <end position="585"/>
    </location>
</feature>
<protein>
    <recommendedName>
        <fullName evidence="9">EF-hand domain-containing protein</fullName>
    </recommendedName>
</protein>
<dbReference type="GO" id="GO:0005509">
    <property type="term" value="F:calcium ion binding"/>
    <property type="evidence" value="ECO:0007669"/>
    <property type="project" value="InterPro"/>
</dbReference>
<dbReference type="Gene3D" id="3.40.50.300">
    <property type="entry name" value="P-loop containing nucleotide triphosphate hydrolases"/>
    <property type="match status" value="1"/>
</dbReference>
<dbReference type="PROSITE" id="PS00018">
    <property type="entry name" value="EF_HAND_1"/>
    <property type="match status" value="1"/>
</dbReference>
<keyword evidence="4" id="KW-0106">Calcium</keyword>
<sequence length="792" mass="86981">MSNAELQAMLAEKAKELFDVCDIEQKGFITKRDMQRLSGVLPLDPDQIEDVFDRLDDDGNGYLTLEEFTGGFGSFMGLASGSGDGATGGGGGGEADGEYIEEGRRGRRGFGEMGDDDGYSVEEDEHFHQTMEKLGAAGVFQENLIRDQYDTRTFGEDSVKELWGRLQRDYPELVPGLESLLTKMTTEIQKSQESYKSLEKVLRTKSSAHDDEVRKLYEEMETQIRAERDKVLAEERAKEKQLREDMEREIREKEKLCQELMKNHEKLQQRLDEINLVQAETAQENERLAKERDALEEELSESREALEESQSYVEELQKKFKDDRRKRAQAAIALSEGIALERETLVRQLDTLRDVNKKLKDESDMSGTLDSGDRGLGFGEIVHFREGGEEGSSGGGSGSQKDSPTGGAAAKSFNRQESLQGLNAASAVIVGGETLADIMDGDEDDCEYDYDGDAGAFGGAGGGFGRGSPIVYETIESESYQPVNLVPPVPPPPPPKETSETATMMTPCPSRQPTPPPTPPPLPPPVSKCEMEIQTEEIELPTPVVPVVVKDSEANADSGVDRPTPEGAGDEDAHSVATTGANSSEAAMLAGKSPERIFKVVFVGDSGVGKSSIIHRFCQNSFKSTFSATIGIDFQIKTMCVEEQVIALQLWDTAGQERFRSITKQYFRKADGIVIVYDVTNSVTYLHLREWMESVVEGAEDNAVKMVLGNKVDLAGEASSDGMQNVVDKKSGSQLADEFEALFYEVSAKSGSSINEAFHALACVLREREDRELKNAIRISADIEKKKGCCGK</sequence>
<evidence type="ECO:0000256" key="5">
    <source>
        <dbReference type="ARBA" id="ARBA00023054"/>
    </source>
</evidence>
<keyword evidence="5 7" id="KW-0175">Coiled coil</keyword>
<evidence type="ECO:0000313" key="11">
    <source>
        <dbReference type="Proteomes" id="UP000215902"/>
    </source>
</evidence>
<keyword evidence="2" id="KW-0963">Cytoplasm</keyword>
<dbReference type="SMART" id="SM00177">
    <property type="entry name" value="ARF"/>
    <property type="match status" value="1"/>
</dbReference>
<dbReference type="InterPro" id="IPR018247">
    <property type="entry name" value="EF_Hand_1_Ca_BS"/>
</dbReference>
<dbReference type="CDD" id="cd00051">
    <property type="entry name" value="EFh"/>
    <property type="match status" value="1"/>
</dbReference>
<dbReference type="SUPFAM" id="SSF47473">
    <property type="entry name" value="EF-hand"/>
    <property type="match status" value="1"/>
</dbReference>
<accession>A0A267EQB9</accession>
<reference evidence="10 11" key="1">
    <citation type="submission" date="2017-06" db="EMBL/GenBank/DDBJ databases">
        <title>A platform for efficient transgenesis in Macrostomum lignano, a flatworm model organism for stem cell research.</title>
        <authorList>
            <person name="Berezikov E."/>
        </authorList>
    </citation>
    <scope>NUCLEOTIDE SEQUENCE [LARGE SCALE GENOMIC DNA]</scope>
    <source>
        <strain evidence="10">DV1</strain>
        <tissue evidence="10">Whole organism</tissue>
    </source>
</reference>
<dbReference type="SMART" id="SM00176">
    <property type="entry name" value="RAN"/>
    <property type="match status" value="1"/>
</dbReference>
<feature type="coiled-coil region" evidence="7">
    <location>
        <begin position="181"/>
        <end position="362"/>
    </location>
</feature>
<dbReference type="EMBL" id="NIVC01001879">
    <property type="protein sequence ID" value="PAA63029.1"/>
    <property type="molecule type" value="Genomic_DNA"/>
</dbReference>
<dbReference type="Pfam" id="PF13499">
    <property type="entry name" value="EF-hand_7"/>
    <property type="match status" value="1"/>
</dbReference>
<organism evidence="10 11">
    <name type="scientific">Macrostomum lignano</name>
    <dbReference type="NCBI Taxonomy" id="282301"/>
    <lineage>
        <taxon>Eukaryota</taxon>
        <taxon>Metazoa</taxon>
        <taxon>Spiralia</taxon>
        <taxon>Lophotrochozoa</taxon>
        <taxon>Platyhelminthes</taxon>
        <taxon>Rhabditophora</taxon>
        <taxon>Macrostomorpha</taxon>
        <taxon>Macrostomida</taxon>
        <taxon>Macrostomidae</taxon>
        <taxon>Macrostomum</taxon>
    </lineage>
</organism>
<dbReference type="GO" id="GO:0005737">
    <property type="term" value="C:cytoplasm"/>
    <property type="evidence" value="ECO:0007669"/>
    <property type="project" value="UniProtKB-SubCell"/>
</dbReference>
<feature type="domain" description="EF-hand" evidence="9">
    <location>
        <begin position="43"/>
        <end position="78"/>
    </location>
</feature>
<dbReference type="GO" id="GO:0003924">
    <property type="term" value="F:GTPase activity"/>
    <property type="evidence" value="ECO:0007669"/>
    <property type="project" value="InterPro"/>
</dbReference>
<feature type="region of interest" description="Disordered" evidence="8">
    <location>
        <begin position="85"/>
        <end position="113"/>
    </location>
</feature>
<dbReference type="InterPro" id="IPR001806">
    <property type="entry name" value="Small_GTPase"/>
</dbReference>
<dbReference type="SUPFAM" id="SSF52540">
    <property type="entry name" value="P-loop containing nucleoside triphosphate hydrolases"/>
    <property type="match status" value="1"/>
</dbReference>
<feature type="region of interest" description="Disordered" evidence="8">
    <location>
        <begin position="553"/>
        <end position="588"/>
    </location>
</feature>
<dbReference type="PRINTS" id="PR00449">
    <property type="entry name" value="RASTRNSFRMNG"/>
</dbReference>
<dbReference type="AlphaFoldDB" id="A0A267EQB9"/>
<evidence type="ECO:0000256" key="7">
    <source>
        <dbReference type="SAM" id="Coils"/>
    </source>
</evidence>
<evidence type="ECO:0000256" key="2">
    <source>
        <dbReference type="ARBA" id="ARBA00022490"/>
    </source>
</evidence>
<evidence type="ECO:0000256" key="3">
    <source>
        <dbReference type="ARBA" id="ARBA00022741"/>
    </source>
</evidence>
<dbReference type="Pfam" id="PF00071">
    <property type="entry name" value="Ras"/>
    <property type="match status" value="1"/>
</dbReference>
<dbReference type="InterPro" id="IPR050227">
    <property type="entry name" value="Rab"/>
</dbReference>
<evidence type="ECO:0000256" key="1">
    <source>
        <dbReference type="ARBA" id="ARBA00004496"/>
    </source>
</evidence>
<proteinExistence type="predicted"/>
<evidence type="ECO:0000259" key="9">
    <source>
        <dbReference type="PROSITE" id="PS50222"/>
    </source>
</evidence>
<keyword evidence="6" id="KW-0342">GTP-binding</keyword>
<evidence type="ECO:0000256" key="6">
    <source>
        <dbReference type="ARBA" id="ARBA00023134"/>
    </source>
</evidence>
<dbReference type="InterPro" id="IPR005225">
    <property type="entry name" value="Small_GTP-bd"/>
</dbReference>
<dbReference type="InterPro" id="IPR011992">
    <property type="entry name" value="EF-hand-dom_pair"/>
</dbReference>
<dbReference type="OrthoDB" id="9989112at2759"/>
<dbReference type="Proteomes" id="UP000215902">
    <property type="component" value="Unassembled WGS sequence"/>
</dbReference>
<comment type="subcellular location">
    <subcellularLocation>
        <location evidence="1">Cytoplasm</location>
    </subcellularLocation>
</comment>
<dbReference type="PROSITE" id="PS51419">
    <property type="entry name" value="RAB"/>
    <property type="match status" value="1"/>
</dbReference>
<dbReference type="SMART" id="SM00174">
    <property type="entry name" value="RHO"/>
    <property type="match status" value="1"/>
</dbReference>
<feature type="compositionally biased region" description="Pro residues" evidence="8">
    <location>
        <begin position="485"/>
        <end position="496"/>
    </location>
</feature>
<feature type="region of interest" description="Disordered" evidence="8">
    <location>
        <begin position="386"/>
        <end position="409"/>
    </location>
</feature>
<dbReference type="GO" id="GO:0005525">
    <property type="term" value="F:GTP binding"/>
    <property type="evidence" value="ECO:0007669"/>
    <property type="project" value="UniProtKB-KW"/>
</dbReference>
<dbReference type="InterPro" id="IPR002048">
    <property type="entry name" value="EF_hand_dom"/>
</dbReference>
<comment type="caution">
    <text evidence="10">The sequence shown here is derived from an EMBL/GenBank/DDBJ whole genome shotgun (WGS) entry which is preliminary data.</text>
</comment>
<dbReference type="Gene3D" id="1.10.238.10">
    <property type="entry name" value="EF-hand"/>
    <property type="match status" value="1"/>
</dbReference>
<dbReference type="FunFam" id="3.40.50.300:FF:001348">
    <property type="entry name" value="Ras and EF-hand domain-containing protein"/>
    <property type="match status" value="1"/>
</dbReference>
<feature type="region of interest" description="Disordered" evidence="8">
    <location>
        <begin position="482"/>
        <end position="524"/>
    </location>
</feature>
<dbReference type="SMART" id="SM00054">
    <property type="entry name" value="EFh"/>
    <property type="match status" value="2"/>
</dbReference>
<dbReference type="PROSITE" id="PS51421">
    <property type="entry name" value="RAS"/>
    <property type="match status" value="1"/>
</dbReference>
<dbReference type="PROSITE" id="PS50222">
    <property type="entry name" value="EF_HAND_2"/>
    <property type="match status" value="1"/>
</dbReference>
<dbReference type="NCBIfam" id="TIGR00231">
    <property type="entry name" value="small_GTP"/>
    <property type="match status" value="1"/>
</dbReference>
<evidence type="ECO:0000256" key="8">
    <source>
        <dbReference type="SAM" id="MobiDB-lite"/>
    </source>
</evidence>
<dbReference type="InterPro" id="IPR027417">
    <property type="entry name" value="P-loop_NTPase"/>
</dbReference>
<dbReference type="CDD" id="cd00154">
    <property type="entry name" value="Rab"/>
    <property type="match status" value="1"/>
</dbReference>